<accession>A0A1H8JXU4</accession>
<feature type="region of interest" description="Disordered" evidence="1">
    <location>
        <begin position="22"/>
        <end position="48"/>
    </location>
</feature>
<dbReference type="STRING" id="1166340.SAMN05192583_3712"/>
<feature type="compositionally biased region" description="Polar residues" evidence="1">
    <location>
        <begin position="23"/>
        <end position="42"/>
    </location>
</feature>
<sequence length="101" mass="11686">METDPLERIAVALVDEIRARKPASSTPVLLPQTSPEAPSQPRTGRKRERRVALYPAHYSLRITDEDRDRFDACAERHRLAKGELFRRMLNAFEAIENEQEK</sequence>
<protein>
    <submittedName>
        <fullName evidence="2">Uncharacterized protein</fullName>
    </submittedName>
</protein>
<dbReference type="OrthoDB" id="7474091at2"/>
<name>A0A1H8JXU4_9SPHN</name>
<evidence type="ECO:0000313" key="2">
    <source>
        <dbReference type="EMBL" id="SEN85325.1"/>
    </source>
</evidence>
<dbReference type="AlphaFoldDB" id="A0A1H8JXU4"/>
<keyword evidence="3" id="KW-1185">Reference proteome</keyword>
<reference evidence="3" key="1">
    <citation type="submission" date="2016-10" db="EMBL/GenBank/DDBJ databases">
        <authorList>
            <person name="Varghese N."/>
            <person name="Submissions S."/>
        </authorList>
    </citation>
    <scope>NUCLEOTIDE SEQUENCE [LARGE SCALE GENOMIC DNA]</scope>
    <source>
        <strain evidence="3">S6-262</strain>
    </source>
</reference>
<evidence type="ECO:0000256" key="1">
    <source>
        <dbReference type="SAM" id="MobiDB-lite"/>
    </source>
</evidence>
<dbReference type="EMBL" id="FOCF01000017">
    <property type="protein sequence ID" value="SEN85325.1"/>
    <property type="molecule type" value="Genomic_DNA"/>
</dbReference>
<gene>
    <name evidence="2" type="ORF">SAMN05192583_3712</name>
</gene>
<proteinExistence type="predicted"/>
<organism evidence="2 3">
    <name type="scientific">Sphingomonas gellani</name>
    <dbReference type="NCBI Taxonomy" id="1166340"/>
    <lineage>
        <taxon>Bacteria</taxon>
        <taxon>Pseudomonadati</taxon>
        <taxon>Pseudomonadota</taxon>
        <taxon>Alphaproteobacteria</taxon>
        <taxon>Sphingomonadales</taxon>
        <taxon>Sphingomonadaceae</taxon>
        <taxon>Sphingomonas</taxon>
    </lineage>
</organism>
<dbReference type="RefSeq" id="WP_093667189.1">
    <property type="nucleotide sequence ID" value="NZ_FOCF01000017.1"/>
</dbReference>
<dbReference type="Proteomes" id="UP000199206">
    <property type="component" value="Unassembled WGS sequence"/>
</dbReference>
<evidence type="ECO:0000313" key="3">
    <source>
        <dbReference type="Proteomes" id="UP000199206"/>
    </source>
</evidence>